<dbReference type="EnsemblPlants" id="ONIVA06G13080.1">
    <property type="protein sequence ID" value="ONIVA06G13080.1"/>
    <property type="gene ID" value="ONIVA06G13080"/>
</dbReference>
<dbReference type="Gramene" id="ONIVA06G13080.1">
    <property type="protein sequence ID" value="ONIVA06G13080.1"/>
    <property type="gene ID" value="ONIVA06G13080"/>
</dbReference>
<protein>
    <submittedName>
        <fullName evidence="1">Uncharacterized protein</fullName>
    </submittedName>
</protein>
<organism evidence="1">
    <name type="scientific">Oryza nivara</name>
    <name type="common">Indian wild rice</name>
    <name type="synonym">Oryza sativa f. spontanea</name>
    <dbReference type="NCBI Taxonomy" id="4536"/>
    <lineage>
        <taxon>Eukaryota</taxon>
        <taxon>Viridiplantae</taxon>
        <taxon>Streptophyta</taxon>
        <taxon>Embryophyta</taxon>
        <taxon>Tracheophyta</taxon>
        <taxon>Spermatophyta</taxon>
        <taxon>Magnoliopsida</taxon>
        <taxon>Liliopsida</taxon>
        <taxon>Poales</taxon>
        <taxon>Poaceae</taxon>
        <taxon>BOP clade</taxon>
        <taxon>Oryzoideae</taxon>
        <taxon>Oryzeae</taxon>
        <taxon>Oryzinae</taxon>
        <taxon>Oryza</taxon>
    </lineage>
</organism>
<sequence length="218" mass="25203">MQIVELNLQIVVIIKNKRVYHLSTNKKEIKHRHHKASTGLDVMLNLLLQSSCGPKVEDNKKNMLSCCFMQEEGGKVFTGRMCATLPWWSTWRGRWIHLRDQPWLWLRGEDTFGGERRSIQAKLANPRAIISNGWYSINHNRDDGISECQSGDIPHQFPQCKISSRQELPTILRDKWLTVRTWMTLLLKLVSKAMPVTKLSTWELVGSSRVTAVAKWNP</sequence>
<dbReference type="Proteomes" id="UP000006591">
    <property type="component" value="Chromosome 6"/>
</dbReference>
<dbReference type="AlphaFoldDB" id="A0A0E0HP71"/>
<name>A0A0E0HP71_ORYNI</name>
<keyword evidence="2" id="KW-1185">Reference proteome</keyword>
<proteinExistence type="predicted"/>
<accession>A0A0E0HP71</accession>
<evidence type="ECO:0000313" key="1">
    <source>
        <dbReference type="EnsemblPlants" id="ONIVA06G13080.1"/>
    </source>
</evidence>
<dbReference type="HOGENOM" id="CLU_119254_0_0_1"/>
<dbReference type="OMA" id="FTGRMWI"/>
<reference evidence="1" key="2">
    <citation type="submission" date="2018-04" db="EMBL/GenBank/DDBJ databases">
        <title>OnivRS2 (Oryza nivara Reference Sequence Version 2).</title>
        <authorList>
            <person name="Zhang J."/>
            <person name="Kudrna D."/>
            <person name="Lee S."/>
            <person name="Talag J."/>
            <person name="Rajasekar S."/>
            <person name="Welchert J."/>
            <person name="Hsing Y.-I."/>
            <person name="Wing R.A."/>
        </authorList>
    </citation>
    <scope>NUCLEOTIDE SEQUENCE [LARGE SCALE GENOMIC DNA]</scope>
    <source>
        <strain evidence="1">SL10</strain>
    </source>
</reference>
<evidence type="ECO:0000313" key="2">
    <source>
        <dbReference type="Proteomes" id="UP000006591"/>
    </source>
</evidence>
<reference evidence="1" key="1">
    <citation type="submission" date="2015-04" db="UniProtKB">
        <authorList>
            <consortium name="EnsemblPlants"/>
        </authorList>
    </citation>
    <scope>IDENTIFICATION</scope>
    <source>
        <strain evidence="1">SL10</strain>
    </source>
</reference>